<sequence>MHAPSAIRVQIDHSVVESFGARGRTCILSRVYPTKAIGDKARLYVFNNDESDVVVNHLNAYDMRSANITGSMERST</sequence>
<organism evidence="2 3">
    <name type="scientific">Eleusine coracana subsp. coracana</name>
    <dbReference type="NCBI Taxonomy" id="191504"/>
    <lineage>
        <taxon>Eukaryota</taxon>
        <taxon>Viridiplantae</taxon>
        <taxon>Streptophyta</taxon>
        <taxon>Embryophyta</taxon>
        <taxon>Tracheophyta</taxon>
        <taxon>Spermatophyta</taxon>
        <taxon>Magnoliopsida</taxon>
        <taxon>Liliopsida</taxon>
        <taxon>Poales</taxon>
        <taxon>Poaceae</taxon>
        <taxon>PACMAD clade</taxon>
        <taxon>Chloridoideae</taxon>
        <taxon>Cynodonteae</taxon>
        <taxon>Eleusininae</taxon>
        <taxon>Eleusine</taxon>
    </lineage>
</organism>
<comment type="caution">
    <text evidence="2">The sequence shown here is derived from an EMBL/GenBank/DDBJ whole genome shotgun (WGS) entry which is preliminary data.</text>
</comment>
<gene>
    <name evidence="2" type="primary">gb29544</name>
    <name evidence="2" type="ORF">PR202_gb29544</name>
</gene>
<dbReference type="Gene3D" id="2.60.120.560">
    <property type="entry name" value="Exo-inulinase, domain 1"/>
    <property type="match status" value="1"/>
</dbReference>
<feature type="domain" description="Glycosyl hydrolase family 32 C-terminal" evidence="1">
    <location>
        <begin position="7"/>
        <end position="61"/>
    </location>
</feature>
<dbReference type="Proteomes" id="UP001054889">
    <property type="component" value="Unassembled WGS sequence"/>
</dbReference>
<reference evidence="2" key="1">
    <citation type="journal article" date="2018" name="DNA Res.">
        <title>Multiple hybrid de novo genome assembly of finger millet, an orphan allotetraploid crop.</title>
        <authorList>
            <person name="Hatakeyama M."/>
            <person name="Aluri S."/>
            <person name="Balachadran M.T."/>
            <person name="Sivarajan S.R."/>
            <person name="Patrignani A."/>
            <person name="Gruter S."/>
            <person name="Poveda L."/>
            <person name="Shimizu-Inatsugi R."/>
            <person name="Baeten J."/>
            <person name="Francoijs K.J."/>
            <person name="Nataraja K.N."/>
            <person name="Reddy Y.A.N."/>
            <person name="Phadnis S."/>
            <person name="Ravikumar R.L."/>
            <person name="Schlapbach R."/>
            <person name="Sreeman S.M."/>
            <person name="Shimizu K.K."/>
        </authorList>
    </citation>
    <scope>NUCLEOTIDE SEQUENCE</scope>
</reference>
<reference evidence="2" key="2">
    <citation type="submission" date="2021-12" db="EMBL/GenBank/DDBJ databases">
        <title>Resequencing data analysis of finger millet.</title>
        <authorList>
            <person name="Hatakeyama M."/>
            <person name="Aluri S."/>
            <person name="Balachadran M.T."/>
            <person name="Sivarajan S.R."/>
            <person name="Poveda L."/>
            <person name="Shimizu-Inatsugi R."/>
            <person name="Schlapbach R."/>
            <person name="Sreeman S.M."/>
            <person name="Shimizu K.K."/>
        </authorList>
    </citation>
    <scope>NUCLEOTIDE SEQUENCE</scope>
</reference>
<accession>A0AAV5FZM2</accession>
<dbReference type="InterPro" id="IPR050551">
    <property type="entry name" value="Fructan_Metab_Enzymes"/>
</dbReference>
<dbReference type="AlphaFoldDB" id="A0AAV5FZM2"/>
<dbReference type="InterPro" id="IPR013189">
    <property type="entry name" value="Glyco_hydro_32_C"/>
</dbReference>
<keyword evidence="3" id="KW-1185">Reference proteome</keyword>
<dbReference type="SUPFAM" id="SSF49899">
    <property type="entry name" value="Concanavalin A-like lectins/glucanases"/>
    <property type="match status" value="1"/>
</dbReference>
<evidence type="ECO:0000259" key="1">
    <source>
        <dbReference type="Pfam" id="PF08244"/>
    </source>
</evidence>
<dbReference type="InterPro" id="IPR013320">
    <property type="entry name" value="ConA-like_dom_sf"/>
</dbReference>
<evidence type="ECO:0000313" key="2">
    <source>
        <dbReference type="EMBL" id="GJN40339.1"/>
    </source>
</evidence>
<dbReference type="EMBL" id="BQKI01000114">
    <property type="protein sequence ID" value="GJN40339.1"/>
    <property type="molecule type" value="Genomic_DNA"/>
</dbReference>
<evidence type="ECO:0000313" key="3">
    <source>
        <dbReference type="Proteomes" id="UP001054889"/>
    </source>
</evidence>
<name>A0AAV5FZM2_ELECO</name>
<proteinExistence type="predicted"/>
<dbReference type="PANTHER" id="PTHR31953">
    <property type="entry name" value="BETA-FRUCTOFURANOSIDASE, INSOLUBLE ISOENZYME CWINV1-RELATED"/>
    <property type="match status" value="1"/>
</dbReference>
<dbReference type="Pfam" id="PF08244">
    <property type="entry name" value="Glyco_hydro_32C"/>
    <property type="match status" value="1"/>
</dbReference>
<protein>
    <recommendedName>
        <fullName evidence="1">Glycosyl hydrolase family 32 C-terminal domain-containing protein</fullName>
    </recommendedName>
</protein>